<reference evidence="1" key="1">
    <citation type="submission" date="2022-04" db="EMBL/GenBank/DDBJ databases">
        <title>Halocatena sp. nov., isolated from a salt lake.</title>
        <authorList>
            <person name="Cui H.-L."/>
        </authorList>
    </citation>
    <scope>NUCLEOTIDE SEQUENCE</scope>
    <source>
        <strain evidence="1">AD-1</strain>
    </source>
</reference>
<dbReference type="EMBL" id="CP096019">
    <property type="protein sequence ID" value="UPM43116.1"/>
    <property type="molecule type" value="Genomic_DNA"/>
</dbReference>
<evidence type="ECO:0000313" key="1">
    <source>
        <dbReference type="EMBL" id="UPM43116.1"/>
    </source>
</evidence>
<dbReference type="GeneID" id="71926659"/>
<gene>
    <name evidence="1" type="ORF">MW046_01390</name>
</gene>
<keyword evidence="2" id="KW-1185">Reference proteome</keyword>
<protein>
    <submittedName>
        <fullName evidence="1">Uncharacterized protein</fullName>
    </submittedName>
</protein>
<dbReference type="KEGG" id="haad:MW046_01390"/>
<sequence length="148" mass="17223">MTTNEQRLSRFTGWFQRRPTSLAFWELLVTDRRIIWCFVGESFKSLLLRADTGERGRQQLKRTSPEAALALDQRNFAVSLASLRSVRLRERSWLRRTMLTVTWVDDDTTTVELYSTRSRASPADVVRTLQNRPELSHVGITIKTPRLV</sequence>
<accession>A0A8U0A2N3</accession>
<dbReference type="Proteomes" id="UP000831768">
    <property type="component" value="Chromosome"/>
</dbReference>
<dbReference type="RefSeq" id="WP_247993786.1">
    <property type="nucleotide sequence ID" value="NZ_CP096019.1"/>
</dbReference>
<organism evidence="1 2">
    <name type="scientific">Halocatena salina</name>
    <dbReference type="NCBI Taxonomy" id="2934340"/>
    <lineage>
        <taxon>Archaea</taxon>
        <taxon>Methanobacteriati</taxon>
        <taxon>Methanobacteriota</taxon>
        <taxon>Stenosarchaea group</taxon>
        <taxon>Halobacteria</taxon>
        <taxon>Halobacteriales</taxon>
        <taxon>Natronomonadaceae</taxon>
        <taxon>Halocatena</taxon>
    </lineage>
</organism>
<name>A0A8U0A2N3_9EURY</name>
<dbReference type="AlphaFoldDB" id="A0A8U0A2N3"/>
<proteinExistence type="predicted"/>
<evidence type="ECO:0000313" key="2">
    <source>
        <dbReference type="Proteomes" id="UP000831768"/>
    </source>
</evidence>